<name>A0ABP3X6Q5_9CLOT</name>
<keyword evidence="3" id="KW-1185">Reference proteome</keyword>
<gene>
    <name evidence="2" type="ORF">GCM10008916_29150</name>
</gene>
<dbReference type="Proteomes" id="UP001501764">
    <property type="component" value="Unassembled WGS sequence"/>
</dbReference>
<dbReference type="InterPro" id="IPR036264">
    <property type="entry name" value="Bact_exopeptidase_dim_dom"/>
</dbReference>
<organism evidence="2 3">
    <name type="scientific">Clostridium nitritogenes</name>
    <dbReference type="NCBI Taxonomy" id="83340"/>
    <lineage>
        <taxon>Bacteria</taxon>
        <taxon>Bacillati</taxon>
        <taxon>Bacillota</taxon>
        <taxon>Clostridia</taxon>
        <taxon>Eubacteriales</taxon>
        <taxon>Clostridiaceae</taxon>
        <taxon>Clostridium</taxon>
    </lineage>
</organism>
<evidence type="ECO:0000313" key="2">
    <source>
        <dbReference type="EMBL" id="GAA0860723.1"/>
    </source>
</evidence>
<comment type="caution">
    <text evidence="2">The sequence shown here is derived from an EMBL/GenBank/DDBJ whole genome shotgun (WGS) entry which is preliminary data.</text>
</comment>
<evidence type="ECO:0000256" key="1">
    <source>
        <dbReference type="PIRNR" id="PIRNR037226"/>
    </source>
</evidence>
<comment type="similarity">
    <text evidence="1">Belongs to the peptidase M20A family.</text>
</comment>
<dbReference type="SUPFAM" id="SSF55031">
    <property type="entry name" value="Bacterial exopeptidase dimerisation domain"/>
    <property type="match status" value="1"/>
</dbReference>
<dbReference type="PANTHER" id="PTHR30575">
    <property type="entry name" value="PEPTIDASE M20"/>
    <property type="match status" value="1"/>
</dbReference>
<dbReference type="EMBL" id="BAAACO010000009">
    <property type="protein sequence ID" value="GAA0860723.1"/>
    <property type="molecule type" value="Genomic_DNA"/>
</dbReference>
<dbReference type="RefSeq" id="WP_215635540.1">
    <property type="nucleotide sequence ID" value="NZ_BAAACO010000009.1"/>
</dbReference>
<dbReference type="InterPro" id="IPR052030">
    <property type="entry name" value="Peptidase_M20/M20A_hydrolases"/>
</dbReference>
<dbReference type="PIRSF" id="PIRSF037226">
    <property type="entry name" value="Amidohydrolase_ACY1L2_prd"/>
    <property type="match status" value="1"/>
</dbReference>
<reference evidence="3" key="1">
    <citation type="journal article" date="2019" name="Int. J. Syst. Evol. Microbiol.">
        <title>The Global Catalogue of Microorganisms (GCM) 10K type strain sequencing project: providing services to taxonomists for standard genome sequencing and annotation.</title>
        <authorList>
            <consortium name="The Broad Institute Genomics Platform"/>
            <consortium name="The Broad Institute Genome Sequencing Center for Infectious Disease"/>
            <person name="Wu L."/>
            <person name="Ma J."/>
        </authorList>
    </citation>
    <scope>NUCLEOTIDE SEQUENCE [LARGE SCALE GENOMIC DNA]</scope>
    <source>
        <strain evidence="3">JCM 6485</strain>
    </source>
</reference>
<evidence type="ECO:0000313" key="3">
    <source>
        <dbReference type="Proteomes" id="UP001501764"/>
    </source>
</evidence>
<proteinExistence type="inferred from homology"/>
<dbReference type="Gene3D" id="3.40.630.10">
    <property type="entry name" value="Zn peptidases"/>
    <property type="match status" value="1"/>
</dbReference>
<sequence length="386" mass="42693">MKQEMISYLSTCDTEIMDLCKFLYDNPEDSYDESKSSKYICNLLEKHDFSVEHNFLNLSTAFYASKGNGHPKICFLCEYDAVPKEGHITAHNALSTISYGAAIALGKVIDKLGNGSVIIIGCPGEYVGGSKDLMIKEGVFKDIDVIMTSHPDTSTCESGTSSAVIPLSVEFTGNDGLSFLNEAPYTSLDALLLTFNTLNALSKGFCKDVEINSILSKGGTTPLLVPKECEAKFYIRASNIKLAEAAEQKIKDIATFVGNLMNVDYKSSLYQFPSEELLTNRTLNRLYNHNLKECGIIDICPPKDVNASLSIGTLSKHVPVIHPYISITEDNTIKYGTKEFRDATITDYAYEQYKKSALALAFTGLDLLTNEVILREVKKEFFDNIK</sequence>
<dbReference type="SUPFAM" id="SSF53187">
    <property type="entry name" value="Zn-dependent exopeptidases"/>
    <property type="match status" value="1"/>
</dbReference>
<protein>
    <recommendedName>
        <fullName evidence="1">Peptidase M20 domain-containing protein 2</fullName>
    </recommendedName>
</protein>
<dbReference type="PANTHER" id="PTHR30575:SF0">
    <property type="entry name" value="XAA-ARG DIPEPTIDASE"/>
    <property type="match status" value="1"/>
</dbReference>
<dbReference type="InterPro" id="IPR017144">
    <property type="entry name" value="Xaa-Arg_dipeptidase"/>
</dbReference>
<dbReference type="Gene3D" id="3.30.70.360">
    <property type="match status" value="1"/>
</dbReference>
<accession>A0ABP3X6Q5</accession>